<feature type="region of interest" description="Disordered" evidence="1">
    <location>
        <begin position="329"/>
        <end position="397"/>
    </location>
</feature>
<feature type="compositionally biased region" description="Basic and acidic residues" evidence="1">
    <location>
        <begin position="42"/>
        <end position="58"/>
    </location>
</feature>
<feature type="compositionally biased region" description="Acidic residues" evidence="1">
    <location>
        <begin position="345"/>
        <end position="381"/>
    </location>
</feature>
<keyword evidence="3" id="KW-1185">Reference proteome</keyword>
<comment type="caution">
    <text evidence="2">The sequence shown here is derived from an EMBL/GenBank/DDBJ whole genome shotgun (WGS) entry which is preliminary data.</text>
</comment>
<evidence type="ECO:0000256" key="1">
    <source>
        <dbReference type="SAM" id="MobiDB-lite"/>
    </source>
</evidence>
<feature type="compositionally biased region" description="Polar residues" evidence="1">
    <location>
        <begin position="141"/>
        <end position="154"/>
    </location>
</feature>
<evidence type="ECO:0000313" key="2">
    <source>
        <dbReference type="EMBL" id="CAF1094265.1"/>
    </source>
</evidence>
<feature type="region of interest" description="Disordered" evidence="1">
    <location>
        <begin position="27"/>
        <end position="92"/>
    </location>
</feature>
<protein>
    <submittedName>
        <fullName evidence="2">Uncharacterized protein</fullName>
    </submittedName>
</protein>
<feature type="compositionally biased region" description="Acidic residues" evidence="1">
    <location>
        <begin position="388"/>
        <end position="397"/>
    </location>
</feature>
<proteinExistence type="predicted"/>
<gene>
    <name evidence="2" type="ORF">OXX778_LOCUS20824</name>
</gene>
<feature type="region of interest" description="Disordered" evidence="1">
    <location>
        <begin position="114"/>
        <end position="155"/>
    </location>
</feature>
<name>A0A814NIV3_9BILA</name>
<dbReference type="Proteomes" id="UP000663879">
    <property type="component" value="Unassembled WGS sequence"/>
</dbReference>
<sequence>MNIQKQKVVKKRGIPSNQQKVVIQNAQMPNSESFRQPLIKSPRLERKSKSVAKENKIEDEIDNTEPSCSKDCEVIDSPIKPKPKQKLKPKKKVLLADDSETECEQIKNTSASNNVTFTTTNNESVLSNNSNSKSNNDTFSKYTQTTPIKQNSPQDTEDKFTLKFIGQTLMKVLKNQTKIGKTVRKIDFNTKVNKENNPERRVMYKDINLANVEGSDPNKYARNVAKIIFSNIELMTCLLPKDIKPILQLNETDINEESVEEEQAIINFPKTKNYFLNWKVKLLADSLKLCYNIDNDQLGEIWHEIRISVHSLGRTIEAEYAKKINQNKIQKEKKSNGEKETELSEEKEEGEENEDEKERDEKGEEDEKDKEESEEDKEVSEEEKGGSEEDEAEDKEE</sequence>
<reference evidence="2" key="1">
    <citation type="submission" date="2021-02" db="EMBL/GenBank/DDBJ databases">
        <authorList>
            <person name="Nowell W R."/>
        </authorList>
    </citation>
    <scope>NUCLEOTIDE SEQUENCE</scope>
    <source>
        <strain evidence="2">Ploen Becks lab</strain>
    </source>
</reference>
<dbReference type="AlphaFoldDB" id="A0A814NIV3"/>
<dbReference type="EMBL" id="CAJNOC010007217">
    <property type="protein sequence ID" value="CAF1094265.1"/>
    <property type="molecule type" value="Genomic_DNA"/>
</dbReference>
<organism evidence="2 3">
    <name type="scientific">Brachionus calyciflorus</name>
    <dbReference type="NCBI Taxonomy" id="104777"/>
    <lineage>
        <taxon>Eukaryota</taxon>
        <taxon>Metazoa</taxon>
        <taxon>Spiralia</taxon>
        <taxon>Gnathifera</taxon>
        <taxon>Rotifera</taxon>
        <taxon>Eurotatoria</taxon>
        <taxon>Monogononta</taxon>
        <taxon>Pseudotrocha</taxon>
        <taxon>Ploima</taxon>
        <taxon>Brachionidae</taxon>
        <taxon>Brachionus</taxon>
    </lineage>
</organism>
<accession>A0A814NIV3</accession>
<feature type="compositionally biased region" description="Basic residues" evidence="1">
    <location>
        <begin position="81"/>
        <end position="92"/>
    </location>
</feature>
<feature type="compositionally biased region" description="Basic and acidic residues" evidence="1">
    <location>
        <begin position="329"/>
        <end position="344"/>
    </location>
</feature>
<feature type="compositionally biased region" description="Low complexity" evidence="1">
    <location>
        <begin position="118"/>
        <end position="140"/>
    </location>
</feature>
<evidence type="ECO:0000313" key="3">
    <source>
        <dbReference type="Proteomes" id="UP000663879"/>
    </source>
</evidence>